<protein>
    <submittedName>
        <fullName evidence="7">Disease resistance RPP13-like protein 1</fullName>
    </submittedName>
</protein>
<dbReference type="RefSeq" id="XP_022764306.1">
    <property type="nucleotide sequence ID" value="XM_022908571.1"/>
</dbReference>
<dbReference type="InterPro" id="IPR027417">
    <property type="entry name" value="P-loop_NTPase"/>
</dbReference>
<dbReference type="SUPFAM" id="SSF52540">
    <property type="entry name" value="P-loop containing nucleoside triphosphate hydrolases"/>
    <property type="match status" value="1"/>
</dbReference>
<dbReference type="InterPro" id="IPR058922">
    <property type="entry name" value="WHD_DRP"/>
</dbReference>
<reference evidence="7" key="1">
    <citation type="submission" date="2025-08" db="UniProtKB">
        <authorList>
            <consortium name="RefSeq"/>
        </authorList>
    </citation>
    <scope>IDENTIFICATION</scope>
    <source>
        <tissue evidence="7">Fruit stalk</tissue>
    </source>
</reference>
<keyword evidence="1" id="KW-0677">Repeat</keyword>
<dbReference type="Gene3D" id="3.40.50.300">
    <property type="entry name" value="P-loop containing nucleotide triphosphate hydrolases"/>
    <property type="match status" value="1"/>
</dbReference>
<dbReference type="AlphaFoldDB" id="A0A6P6AHM2"/>
<evidence type="ECO:0000259" key="5">
    <source>
        <dbReference type="Pfam" id="PF25019"/>
    </source>
</evidence>
<keyword evidence="3" id="KW-0175">Coiled coil</keyword>
<keyword evidence="2" id="KW-0611">Plant defense</keyword>
<evidence type="ECO:0000256" key="1">
    <source>
        <dbReference type="ARBA" id="ARBA00022737"/>
    </source>
</evidence>
<dbReference type="PANTHER" id="PTHR23155:SF1205">
    <property type="entry name" value="DISEASE RESISTANCE PROTEIN RPM1"/>
    <property type="match status" value="1"/>
</dbReference>
<dbReference type="GO" id="GO:0043531">
    <property type="term" value="F:ADP binding"/>
    <property type="evidence" value="ECO:0007669"/>
    <property type="project" value="InterPro"/>
</dbReference>
<feature type="domain" description="Disease resistance protein winged helix" evidence="4">
    <location>
        <begin position="263"/>
        <end position="308"/>
    </location>
</feature>
<evidence type="ECO:0000259" key="4">
    <source>
        <dbReference type="Pfam" id="PF23559"/>
    </source>
</evidence>
<evidence type="ECO:0000256" key="3">
    <source>
        <dbReference type="SAM" id="Coils"/>
    </source>
</evidence>
<dbReference type="Gene3D" id="1.20.5.4130">
    <property type="match status" value="1"/>
</dbReference>
<dbReference type="Pfam" id="PF23559">
    <property type="entry name" value="WHD_DRP"/>
    <property type="match status" value="1"/>
</dbReference>
<evidence type="ECO:0000313" key="7">
    <source>
        <dbReference type="RefSeq" id="XP_022764306.1"/>
    </source>
</evidence>
<name>A0A6P6AHM2_DURZI</name>
<dbReference type="SUPFAM" id="SSF52058">
    <property type="entry name" value="L domain-like"/>
    <property type="match status" value="1"/>
</dbReference>
<keyword evidence="6" id="KW-1185">Reference proteome</keyword>
<dbReference type="Gene3D" id="1.10.10.10">
    <property type="entry name" value="Winged helix-like DNA-binding domain superfamily/Winged helix DNA-binding domain"/>
    <property type="match status" value="1"/>
</dbReference>
<evidence type="ECO:0000256" key="2">
    <source>
        <dbReference type="ARBA" id="ARBA00022821"/>
    </source>
</evidence>
<dbReference type="GeneID" id="111309539"/>
<dbReference type="OrthoDB" id="37484at2759"/>
<dbReference type="InterPro" id="IPR044974">
    <property type="entry name" value="Disease_R_plants"/>
</dbReference>
<dbReference type="InterPro" id="IPR036388">
    <property type="entry name" value="WH-like_DNA-bd_sf"/>
</dbReference>
<accession>A0A6P6AHM2</accession>
<dbReference type="Pfam" id="PF25019">
    <property type="entry name" value="LRR_R13L1-DRL21"/>
    <property type="match status" value="1"/>
</dbReference>
<dbReference type="Proteomes" id="UP000515121">
    <property type="component" value="Unplaced"/>
</dbReference>
<feature type="coiled-coil region" evidence="3">
    <location>
        <begin position="36"/>
        <end position="63"/>
    </location>
</feature>
<dbReference type="PANTHER" id="PTHR23155">
    <property type="entry name" value="DISEASE RESISTANCE PROTEIN RP"/>
    <property type="match status" value="1"/>
</dbReference>
<dbReference type="Gene3D" id="3.80.10.10">
    <property type="entry name" value="Ribonuclease Inhibitor"/>
    <property type="match status" value="1"/>
</dbReference>
<dbReference type="GO" id="GO:0098542">
    <property type="term" value="P:defense response to other organism"/>
    <property type="evidence" value="ECO:0007669"/>
    <property type="project" value="TreeGrafter"/>
</dbReference>
<dbReference type="KEGG" id="dzi:111309539"/>
<dbReference type="InterPro" id="IPR032675">
    <property type="entry name" value="LRR_dom_sf"/>
</dbReference>
<organism evidence="6 7">
    <name type="scientific">Durio zibethinus</name>
    <name type="common">Durian</name>
    <dbReference type="NCBI Taxonomy" id="66656"/>
    <lineage>
        <taxon>Eukaryota</taxon>
        <taxon>Viridiplantae</taxon>
        <taxon>Streptophyta</taxon>
        <taxon>Embryophyta</taxon>
        <taxon>Tracheophyta</taxon>
        <taxon>Spermatophyta</taxon>
        <taxon>Magnoliopsida</taxon>
        <taxon>eudicotyledons</taxon>
        <taxon>Gunneridae</taxon>
        <taxon>Pentapetalae</taxon>
        <taxon>rosids</taxon>
        <taxon>malvids</taxon>
        <taxon>Malvales</taxon>
        <taxon>Malvaceae</taxon>
        <taxon>Helicteroideae</taxon>
        <taxon>Durio</taxon>
    </lineage>
</organism>
<feature type="domain" description="R13L1/DRL21-like LRR repeat region" evidence="5">
    <location>
        <begin position="413"/>
        <end position="513"/>
    </location>
</feature>
<dbReference type="InterPro" id="IPR056789">
    <property type="entry name" value="LRR_R13L1-DRL21"/>
</dbReference>
<sequence length="526" mass="60764">MPLLGALSAIREVISKFFGYLVDKLGSSEFLQIVSEKQIQEELEKLKKELLEIHALLDDAEERGMMSKIKDIAAKLKDLEPRKNQLQLRMIDCSKYSKIKERRQPTSLEIETQVYGRDEDKKTILKLVLNIDDEGDFVSRWHGRDRYESTLAQLVYNDVTVHDHFDLKAWVCVSDDFDVTRITKAIFQAVTSEPLRNCDGLPLAAKTHGGLLRTNVNIDAWKDILKSEIWKPSGHRCGIIPALQLSYHHLPPHLKWFFAYCSILPKDYEFQEREIILLWRAEGLLQEARDKHSIEDLGHKYFTDLVARIEGDQKISKHARHLSYIGGVYDGVKKFEGIDEAVLYLEGYRISKLPDVIGDLKHLWYLDFSRTLTKCLPDSIGTLYNLETLLLREREVLEKLPLEMEILVNLCYLNITGANRLEGLKNVVETKDAWKAKLHDKSGLDKLELKWSKYFENRREEIEKNVLDLLQPSKNRKKLALKYYCGVSLAELIEDPSFNKLLSLCLDDCPNCTIAIVGKIKHQEIV</sequence>
<proteinExistence type="predicted"/>
<evidence type="ECO:0000313" key="6">
    <source>
        <dbReference type="Proteomes" id="UP000515121"/>
    </source>
</evidence>
<gene>
    <name evidence="7" type="primary">LOC111309539</name>
</gene>